<proteinExistence type="predicted"/>
<reference evidence="2" key="1">
    <citation type="journal article" date="2013" name="Nature">
        <title>The genomes of four tapeworm species reveal adaptations to parasitism.</title>
        <authorList>
            <person name="Tsai I.J."/>
            <person name="Zarowiecki M."/>
            <person name="Holroyd N."/>
            <person name="Garciarrubio A."/>
            <person name="Sanchez-Flores A."/>
            <person name="Brooks K.L."/>
            <person name="Tracey A."/>
            <person name="Bobes R.J."/>
            <person name="Fragoso G."/>
            <person name="Sciutto E."/>
            <person name="Aslett M."/>
            <person name="Beasley H."/>
            <person name="Bennett H.M."/>
            <person name="Cai J."/>
            <person name="Camicia F."/>
            <person name="Clark R."/>
            <person name="Cucher M."/>
            <person name="De Silva N."/>
            <person name="Day T.A."/>
            <person name="Deplazes P."/>
            <person name="Estrada K."/>
            <person name="Fernandez C."/>
            <person name="Holland P.W."/>
            <person name="Hou J."/>
            <person name="Hu S."/>
            <person name="Huckvale T."/>
            <person name="Hung S.S."/>
            <person name="Kamenetzky L."/>
            <person name="Keane J.A."/>
            <person name="Kiss F."/>
            <person name="Koziol U."/>
            <person name="Lambert O."/>
            <person name="Liu K."/>
            <person name="Luo X."/>
            <person name="Luo Y."/>
            <person name="Macchiaroli N."/>
            <person name="Nichol S."/>
            <person name="Paps J."/>
            <person name="Parkinson J."/>
            <person name="Pouchkina-Stantcheva N."/>
            <person name="Riddiford N."/>
            <person name="Rosenzvit M."/>
            <person name="Salinas G."/>
            <person name="Wasmuth J.D."/>
            <person name="Zamanian M."/>
            <person name="Zheng Y."/>
            <person name="Cai X."/>
            <person name="Soberon X."/>
            <person name="Olson P.D."/>
            <person name="Laclette J.P."/>
            <person name="Brehm K."/>
            <person name="Berriman M."/>
            <person name="Garciarrubio A."/>
            <person name="Bobes R.J."/>
            <person name="Fragoso G."/>
            <person name="Sanchez-Flores A."/>
            <person name="Estrada K."/>
            <person name="Cevallos M.A."/>
            <person name="Morett E."/>
            <person name="Gonzalez V."/>
            <person name="Portillo T."/>
            <person name="Ochoa-Leyva A."/>
            <person name="Jose M.V."/>
            <person name="Sciutto E."/>
            <person name="Landa A."/>
            <person name="Jimenez L."/>
            <person name="Valdes V."/>
            <person name="Carrero J.C."/>
            <person name="Larralde C."/>
            <person name="Morales-Montor J."/>
            <person name="Limon-Lason J."/>
            <person name="Soberon X."/>
            <person name="Laclette J.P."/>
        </authorList>
    </citation>
    <scope>NUCLEOTIDE SEQUENCE [LARGE SCALE GENOMIC DNA]</scope>
</reference>
<evidence type="ECO:0000313" key="2">
    <source>
        <dbReference type="EMBL" id="CDS42367.1"/>
    </source>
</evidence>
<evidence type="ECO:0000313" key="3">
    <source>
        <dbReference type="Proteomes" id="UP000017246"/>
    </source>
</evidence>
<organism evidence="2 3">
    <name type="scientific">Echinococcus multilocularis</name>
    <name type="common">Fox tapeworm</name>
    <dbReference type="NCBI Taxonomy" id="6211"/>
    <lineage>
        <taxon>Eukaryota</taxon>
        <taxon>Metazoa</taxon>
        <taxon>Spiralia</taxon>
        <taxon>Lophotrochozoa</taxon>
        <taxon>Platyhelminthes</taxon>
        <taxon>Cestoda</taxon>
        <taxon>Eucestoda</taxon>
        <taxon>Cyclophyllidea</taxon>
        <taxon>Taeniidae</taxon>
        <taxon>Echinococcus</taxon>
    </lineage>
</organism>
<dbReference type="EMBL" id="LN902842">
    <property type="protein sequence ID" value="CDS42367.1"/>
    <property type="molecule type" value="Genomic_DNA"/>
</dbReference>
<dbReference type="Proteomes" id="UP000017246">
    <property type="component" value="Unassembled WGS sequence"/>
</dbReference>
<feature type="region of interest" description="Disordered" evidence="1">
    <location>
        <begin position="251"/>
        <end position="280"/>
    </location>
</feature>
<keyword evidence="3" id="KW-1185">Reference proteome</keyword>
<feature type="region of interest" description="Disordered" evidence="1">
    <location>
        <begin position="79"/>
        <end position="110"/>
    </location>
</feature>
<sequence length="456" mass="50558">MSLNREFLHSSRPTHKQQQSEVSLNKARLSRKRPPISPSTIFGQVNSNFHKDSVYGFGDVPGTEAALAKHQSEAAVENGKCPKSFKKKKPSSGPICQLKPTTTNTEDEKPDKRQRLLDWLKASQAKRDENNRQVFSRWIEKMDNMKTEVQEQSSCPTFYCDYLPLPHVLYSAISNCQEEAIGTPTVYLGVPPFMYQPQPELIDPQLLHSVECFLKRPDQLVDVGSTSECEYYFPDKPGHICNDDFYAQTFGPKPQGGSESTPETSSEKPDLASVGAENPMSYATPGTPIIPAPVNYTTAAPIVFPIPCMHYFNHSSEEPSIVVPNGDGIDNSAASILDSKPSSSPLLLQTDLRQMTQAPPSCSFMKHSKHPVGDNFHPPNESFNASPSMRDLALVYNHANPALNFDMIHWNSLLDDISNKVSASSQNIGKQAIFQEMLLSELSNGLKGGVQEEERN</sequence>
<dbReference type="OMA" id="ECEYYFP"/>
<gene>
    <name evidence="2" type="ORF">EmuJ_001007200</name>
</gene>
<reference evidence="2" key="2">
    <citation type="submission" date="2015-11" db="EMBL/GenBank/DDBJ databases">
        <authorList>
            <person name="Zhang Y."/>
            <person name="Guo Z."/>
        </authorList>
    </citation>
    <scope>NUCLEOTIDE SEQUENCE</scope>
</reference>
<protein>
    <submittedName>
        <fullName evidence="2">Uncharacterized protein</fullName>
    </submittedName>
</protein>
<dbReference type="AlphaFoldDB" id="A0A068YJJ9"/>
<dbReference type="OrthoDB" id="6288838at2759"/>
<evidence type="ECO:0000256" key="1">
    <source>
        <dbReference type="SAM" id="MobiDB-lite"/>
    </source>
</evidence>
<name>A0A068YJJ9_ECHMU</name>
<accession>A0A068YJJ9</accession>
<feature type="region of interest" description="Disordered" evidence="1">
    <location>
        <begin position="1"/>
        <end position="44"/>
    </location>
</feature>